<name>F2JPE6_CELLD</name>
<gene>
    <name evidence="2" type="ordered locus">Clole_0761</name>
</gene>
<organism evidence="2 3">
    <name type="scientific">Cellulosilyticum lentocellum (strain ATCC 49066 / DSM 5427 / NCIMB 11756 / RHM5)</name>
    <name type="common">Clostridium lentocellum</name>
    <dbReference type="NCBI Taxonomy" id="642492"/>
    <lineage>
        <taxon>Bacteria</taxon>
        <taxon>Bacillati</taxon>
        <taxon>Bacillota</taxon>
        <taxon>Clostridia</taxon>
        <taxon>Lachnospirales</taxon>
        <taxon>Cellulosilyticaceae</taxon>
        <taxon>Cellulosilyticum</taxon>
    </lineage>
</organism>
<evidence type="ECO:0000313" key="2">
    <source>
        <dbReference type="EMBL" id="ADZ82494.1"/>
    </source>
</evidence>
<reference evidence="2 3" key="1">
    <citation type="journal article" date="2011" name="J. Bacteriol.">
        <title>Complete genome sequence of the cellulose-degrading bacterium Cellulosilyticum lentocellum.</title>
        <authorList>
            <consortium name="US DOE Joint Genome Institute"/>
            <person name="Miller D.A."/>
            <person name="Suen G."/>
            <person name="Bruce D."/>
            <person name="Copeland A."/>
            <person name="Cheng J.F."/>
            <person name="Detter C."/>
            <person name="Goodwin L.A."/>
            <person name="Han C.S."/>
            <person name="Hauser L.J."/>
            <person name="Land M.L."/>
            <person name="Lapidus A."/>
            <person name="Lucas S."/>
            <person name="Meincke L."/>
            <person name="Pitluck S."/>
            <person name="Tapia R."/>
            <person name="Teshima H."/>
            <person name="Woyke T."/>
            <person name="Fox B.G."/>
            <person name="Angert E.R."/>
            <person name="Currie C.R."/>
        </authorList>
    </citation>
    <scope>NUCLEOTIDE SEQUENCE [LARGE SCALE GENOMIC DNA]</scope>
    <source>
        <strain evidence="3">ATCC 49066 / DSM 5427 / NCIMB 11756 / RHM5</strain>
    </source>
</reference>
<feature type="transmembrane region" description="Helical" evidence="1">
    <location>
        <begin position="136"/>
        <end position="156"/>
    </location>
</feature>
<dbReference type="AlphaFoldDB" id="F2JPE6"/>
<accession>F2JPE6</accession>
<evidence type="ECO:0000313" key="3">
    <source>
        <dbReference type="Proteomes" id="UP000008467"/>
    </source>
</evidence>
<sequence>MGKLFIKPVSAVIIAILLLVVTGKTLLPGVFHLINRTDVAIYNIYATDGRFGEDIFFSKAIIEKSNLFEEISSNLDEDISIINSKQELTKVLYNNKDIIAKIINNNKVYSEYLKGNEVTVDDFFNWCKKISEIDEVIVEAVLFITCLIYAFIFVGCYKYRKRFYLFAGIIYVIFSLSVFSKGMSDYLLVHAFNYISLMENITYNEMEVLRTTFMSAFKESMVTFIIFDTLIQLIESKRIERKKQNLKDLIYSLDHIFNVINNCREIDTIYRLKFRFSIDELLILCKKNKGSYYRRLGKQIKDDFFWDSGHTSEEYMHKLKLIREYIWKCDIIAFMK</sequence>
<dbReference type="HOGENOM" id="CLU_825623_0_0_9"/>
<keyword evidence="1" id="KW-1133">Transmembrane helix</keyword>
<feature type="transmembrane region" description="Helical" evidence="1">
    <location>
        <begin position="163"/>
        <end position="180"/>
    </location>
</feature>
<keyword evidence="1" id="KW-0812">Transmembrane</keyword>
<dbReference type="RefSeq" id="WP_013655795.1">
    <property type="nucleotide sequence ID" value="NC_015275.1"/>
</dbReference>
<dbReference type="Proteomes" id="UP000008467">
    <property type="component" value="Chromosome"/>
</dbReference>
<proteinExistence type="predicted"/>
<dbReference type="eggNOG" id="ENOG5033P3F">
    <property type="taxonomic scope" value="Bacteria"/>
</dbReference>
<dbReference type="EMBL" id="CP002582">
    <property type="protein sequence ID" value="ADZ82494.1"/>
    <property type="molecule type" value="Genomic_DNA"/>
</dbReference>
<evidence type="ECO:0000256" key="1">
    <source>
        <dbReference type="SAM" id="Phobius"/>
    </source>
</evidence>
<keyword evidence="1" id="KW-0472">Membrane</keyword>
<keyword evidence="3" id="KW-1185">Reference proteome</keyword>
<protein>
    <submittedName>
        <fullName evidence="2">Uncharacterized protein</fullName>
    </submittedName>
</protein>
<dbReference type="KEGG" id="cle:Clole_0761"/>